<dbReference type="EMBL" id="FOLQ01000037">
    <property type="protein sequence ID" value="SFF23293.1"/>
    <property type="molecule type" value="Genomic_DNA"/>
</dbReference>
<dbReference type="STRING" id="662367.SAMN05216167_13712"/>
<dbReference type="InterPro" id="IPR036388">
    <property type="entry name" value="WH-like_DNA-bd_sf"/>
</dbReference>
<dbReference type="AlphaFoldDB" id="A0A1I2H1M2"/>
<accession>A0A1I2H1M2</accession>
<dbReference type="PANTHER" id="PTHR33204:SF29">
    <property type="entry name" value="TRANSCRIPTIONAL REGULATOR"/>
    <property type="match status" value="1"/>
</dbReference>
<dbReference type="PANTHER" id="PTHR33204">
    <property type="entry name" value="TRANSCRIPTIONAL REGULATOR, MARR FAMILY"/>
    <property type="match status" value="1"/>
</dbReference>
<dbReference type="RefSeq" id="WP_093834658.1">
    <property type="nucleotide sequence ID" value="NZ_FOLQ01000037.1"/>
</dbReference>
<organism evidence="5 6">
    <name type="scientific">Spirosoma endophyticum</name>
    <dbReference type="NCBI Taxonomy" id="662367"/>
    <lineage>
        <taxon>Bacteria</taxon>
        <taxon>Pseudomonadati</taxon>
        <taxon>Bacteroidota</taxon>
        <taxon>Cytophagia</taxon>
        <taxon>Cytophagales</taxon>
        <taxon>Cytophagaceae</taxon>
        <taxon>Spirosoma</taxon>
    </lineage>
</organism>
<protein>
    <submittedName>
        <fullName evidence="5">Transcriptional regulator, HxlR family</fullName>
    </submittedName>
</protein>
<dbReference type="Gene3D" id="1.10.10.10">
    <property type="entry name" value="Winged helix-like DNA-binding domain superfamily/Winged helix DNA-binding domain"/>
    <property type="match status" value="1"/>
</dbReference>
<dbReference type="InterPro" id="IPR036390">
    <property type="entry name" value="WH_DNA-bd_sf"/>
</dbReference>
<keyword evidence="3" id="KW-0804">Transcription</keyword>
<keyword evidence="1" id="KW-0805">Transcription regulation</keyword>
<evidence type="ECO:0000313" key="5">
    <source>
        <dbReference type="EMBL" id="SFF23293.1"/>
    </source>
</evidence>
<keyword evidence="2" id="KW-0238">DNA-binding</keyword>
<evidence type="ECO:0000256" key="3">
    <source>
        <dbReference type="ARBA" id="ARBA00023163"/>
    </source>
</evidence>
<evidence type="ECO:0000259" key="4">
    <source>
        <dbReference type="PROSITE" id="PS51118"/>
    </source>
</evidence>
<evidence type="ECO:0000256" key="1">
    <source>
        <dbReference type="ARBA" id="ARBA00023015"/>
    </source>
</evidence>
<dbReference type="OrthoDB" id="769662at2"/>
<dbReference type="GO" id="GO:0003677">
    <property type="term" value="F:DNA binding"/>
    <property type="evidence" value="ECO:0007669"/>
    <property type="project" value="UniProtKB-KW"/>
</dbReference>
<proteinExistence type="predicted"/>
<reference evidence="5 6" key="1">
    <citation type="submission" date="2016-10" db="EMBL/GenBank/DDBJ databases">
        <authorList>
            <person name="de Groot N.N."/>
        </authorList>
    </citation>
    <scope>NUCLEOTIDE SEQUENCE [LARGE SCALE GENOMIC DNA]</scope>
    <source>
        <strain evidence="5 6">DSM 26130</strain>
    </source>
</reference>
<gene>
    <name evidence="5" type="ORF">SAMN05216167_13712</name>
</gene>
<dbReference type="Pfam" id="PF01638">
    <property type="entry name" value="HxlR"/>
    <property type="match status" value="1"/>
</dbReference>
<dbReference type="InterPro" id="IPR002577">
    <property type="entry name" value="HTH_HxlR"/>
</dbReference>
<evidence type="ECO:0000313" key="6">
    <source>
        <dbReference type="Proteomes" id="UP000198598"/>
    </source>
</evidence>
<dbReference type="SUPFAM" id="SSF46785">
    <property type="entry name" value="Winged helix' DNA-binding domain"/>
    <property type="match status" value="1"/>
</dbReference>
<dbReference type="Proteomes" id="UP000198598">
    <property type="component" value="Unassembled WGS sequence"/>
</dbReference>
<keyword evidence="6" id="KW-1185">Reference proteome</keyword>
<evidence type="ECO:0000256" key="2">
    <source>
        <dbReference type="ARBA" id="ARBA00023125"/>
    </source>
</evidence>
<name>A0A1I2H1M2_9BACT</name>
<dbReference type="PROSITE" id="PS51118">
    <property type="entry name" value="HTH_HXLR"/>
    <property type="match status" value="1"/>
</dbReference>
<sequence length="116" mass="13651">MVRDIDQSTKAKEFDALLDTLYVIGGKWKIPIIHAICSANRQRFREIERSVTGITSRMLARELKEMEMNRLITRTVYAETPVRIEYEVTDYCKTLVPMIQSMIDWGMLHRQKIKES</sequence>
<feature type="domain" description="HTH hxlR-type" evidence="4">
    <location>
        <begin position="15"/>
        <end position="114"/>
    </location>
</feature>